<dbReference type="Proteomes" id="UP001341297">
    <property type="component" value="Unassembled WGS sequence"/>
</dbReference>
<dbReference type="PANTHER" id="PTHR34580">
    <property type="match status" value="1"/>
</dbReference>
<keyword evidence="7" id="KW-1185">Reference proteome</keyword>
<dbReference type="PIRSF" id="PIRSF016838">
    <property type="entry name" value="PafC"/>
    <property type="match status" value="1"/>
</dbReference>
<sequence length="311" mass="35987">MKIDRLLAIVVLLVGKRQVQAKELADMFEVSVRTIYRDIETINQAGIPIVTSQGAGGGISIMERFRLENKLLSADELAAISTALESVSSTYESFHQGAALQKIRQLVSEEEMHEFREKTEKWFFDISPWGEKKIIKEKMQLLNQAIDSSNIVSFTYANKKGQTGKRLTEPHTLVLKAGHWYLYAFCLEKQAFRFFKLIRMKDVTVLSDSYKRREINLSELPWERTWHRPDNMTEITLLVNPSGEPLAREWFGAESLTYENGTCIASVTYPEDDWLFRFMLHFGTHIEVLHPPHIRQKVKELAKQVVDVYEM</sequence>
<organism evidence="4 6">
    <name type="scientific">Bacillus glycinifermentans</name>
    <dbReference type="NCBI Taxonomy" id="1664069"/>
    <lineage>
        <taxon>Bacteria</taxon>
        <taxon>Bacillati</taxon>
        <taxon>Bacillota</taxon>
        <taxon>Bacilli</taxon>
        <taxon>Bacillales</taxon>
        <taxon>Bacillaceae</taxon>
        <taxon>Bacillus</taxon>
    </lineage>
</organism>
<evidence type="ECO:0000313" key="5">
    <source>
        <dbReference type="EMBL" id="MEC0486557.1"/>
    </source>
</evidence>
<dbReference type="InterPro" id="IPR028349">
    <property type="entry name" value="PafC-like"/>
</dbReference>
<name>A0A0J6EUG6_9BACI</name>
<reference evidence="4" key="2">
    <citation type="submission" date="2015-10" db="EMBL/GenBank/DDBJ databases">
        <authorList>
            <person name="Gilbert D.G."/>
        </authorList>
    </citation>
    <scope>NUCLEOTIDE SEQUENCE</scope>
    <source>
        <strain evidence="4">GO-13</strain>
    </source>
</reference>
<dbReference type="SUPFAM" id="SSF46785">
    <property type="entry name" value="Winged helix' DNA-binding domain"/>
    <property type="match status" value="1"/>
</dbReference>
<evidence type="ECO:0000256" key="1">
    <source>
        <dbReference type="ARBA" id="ARBA00023015"/>
    </source>
</evidence>
<dbReference type="Gene3D" id="1.10.10.10">
    <property type="entry name" value="Winged helix-like DNA-binding domain superfamily/Winged helix DNA-binding domain"/>
    <property type="match status" value="1"/>
</dbReference>
<reference evidence="5 7" key="3">
    <citation type="submission" date="2023-03" db="EMBL/GenBank/DDBJ databases">
        <title>Agriculturally important microbes genome sequencing.</title>
        <authorList>
            <person name="Dunlap C."/>
        </authorList>
    </citation>
    <scope>NUCLEOTIDE SEQUENCE [LARGE SCALE GENOMIC DNA]</scope>
    <source>
        <strain evidence="5 7">CBP-3203</strain>
    </source>
</reference>
<evidence type="ECO:0000256" key="2">
    <source>
        <dbReference type="ARBA" id="ARBA00023163"/>
    </source>
</evidence>
<evidence type="ECO:0000313" key="4">
    <source>
        <dbReference type="EMBL" id="KRT92935.1"/>
    </source>
</evidence>
<evidence type="ECO:0000259" key="3">
    <source>
        <dbReference type="PROSITE" id="PS51000"/>
    </source>
</evidence>
<dbReference type="Pfam" id="PF25583">
    <property type="entry name" value="WCX"/>
    <property type="match status" value="1"/>
</dbReference>
<dbReference type="Pfam" id="PF13280">
    <property type="entry name" value="WYL"/>
    <property type="match status" value="1"/>
</dbReference>
<dbReference type="InterPro" id="IPR026881">
    <property type="entry name" value="WYL_dom"/>
</dbReference>
<gene>
    <name evidence="4" type="ORF">AB447_220565</name>
    <name evidence="5" type="ORF">P8828_17360</name>
</gene>
<dbReference type="EMBL" id="LECW02000024">
    <property type="protein sequence ID" value="KRT92935.1"/>
    <property type="molecule type" value="Genomic_DNA"/>
</dbReference>
<evidence type="ECO:0000313" key="6">
    <source>
        <dbReference type="Proteomes" id="UP000036168"/>
    </source>
</evidence>
<dbReference type="Proteomes" id="UP000036168">
    <property type="component" value="Unassembled WGS sequence"/>
</dbReference>
<dbReference type="PROSITE" id="PS52050">
    <property type="entry name" value="WYL"/>
    <property type="match status" value="1"/>
</dbReference>
<accession>A0A0J6EUG6</accession>
<dbReference type="PATRIC" id="fig|1664069.3.peg.2438"/>
<protein>
    <submittedName>
        <fullName evidence="4">Transcriptional regulator</fullName>
    </submittedName>
    <submittedName>
        <fullName evidence="5">YafY family protein</fullName>
    </submittedName>
</protein>
<dbReference type="OrthoDB" id="9815009at2"/>
<proteinExistence type="predicted"/>
<evidence type="ECO:0000313" key="7">
    <source>
        <dbReference type="Proteomes" id="UP001341297"/>
    </source>
</evidence>
<dbReference type="InterPro" id="IPR013196">
    <property type="entry name" value="HTH_11"/>
</dbReference>
<dbReference type="PROSITE" id="PS51000">
    <property type="entry name" value="HTH_DEOR_2"/>
    <property type="match status" value="1"/>
</dbReference>
<feature type="domain" description="HTH deoR-type" evidence="3">
    <location>
        <begin position="2"/>
        <end position="57"/>
    </location>
</feature>
<dbReference type="InterPro" id="IPR001034">
    <property type="entry name" value="DeoR_HTH"/>
</dbReference>
<dbReference type="EMBL" id="JARRTL010000019">
    <property type="protein sequence ID" value="MEC0486557.1"/>
    <property type="molecule type" value="Genomic_DNA"/>
</dbReference>
<dbReference type="GO" id="GO:0003700">
    <property type="term" value="F:DNA-binding transcription factor activity"/>
    <property type="evidence" value="ECO:0007669"/>
    <property type="project" value="InterPro"/>
</dbReference>
<reference evidence="4 6" key="1">
    <citation type="journal article" date="2015" name="Int. J. Syst. Evol. Microbiol.">
        <title>Bacillus glycinifermentans sp. nov., isolated from fermented soybean paste.</title>
        <authorList>
            <person name="Kim S.J."/>
            <person name="Dunlap C.A."/>
            <person name="Kwon S.W."/>
            <person name="Rooney A.P."/>
        </authorList>
    </citation>
    <scope>NUCLEOTIDE SEQUENCE [LARGE SCALE GENOMIC DNA]</scope>
    <source>
        <strain evidence="4 6">GO-13</strain>
    </source>
</reference>
<dbReference type="InterPro" id="IPR036390">
    <property type="entry name" value="WH_DNA-bd_sf"/>
</dbReference>
<comment type="caution">
    <text evidence="4">The sequence shown here is derived from an EMBL/GenBank/DDBJ whole genome shotgun (WGS) entry which is preliminary data.</text>
</comment>
<dbReference type="InterPro" id="IPR051534">
    <property type="entry name" value="CBASS_pafABC_assoc_protein"/>
</dbReference>
<dbReference type="InterPro" id="IPR036388">
    <property type="entry name" value="WH-like_DNA-bd_sf"/>
</dbReference>
<keyword evidence="2" id="KW-0804">Transcription</keyword>
<keyword evidence="1" id="KW-0805">Transcription regulation</keyword>
<dbReference type="AlphaFoldDB" id="A0A0J6EUG6"/>
<dbReference type="Pfam" id="PF08279">
    <property type="entry name" value="HTH_11"/>
    <property type="match status" value="1"/>
</dbReference>
<dbReference type="RefSeq" id="WP_048353406.1">
    <property type="nucleotide sequence ID" value="NZ_CP023481.1"/>
</dbReference>
<dbReference type="PANTHER" id="PTHR34580:SF8">
    <property type="entry name" value="WYL DOMAIN-CONTAINING PROTEIN"/>
    <property type="match status" value="1"/>
</dbReference>
<dbReference type="InterPro" id="IPR057727">
    <property type="entry name" value="WCX_dom"/>
</dbReference>
<dbReference type="STRING" id="1664069.BGLY_2428"/>
<accession>A0A0J6HLS5</accession>